<evidence type="ECO:0000256" key="7">
    <source>
        <dbReference type="ARBA" id="ARBA00049473"/>
    </source>
</evidence>
<evidence type="ECO:0000256" key="14">
    <source>
        <dbReference type="SAM" id="Phobius"/>
    </source>
</evidence>
<dbReference type="SMART" id="SM00861">
    <property type="entry name" value="Transket_pyr"/>
    <property type="match status" value="1"/>
</dbReference>
<dbReference type="InterPro" id="IPR005474">
    <property type="entry name" value="Transketolase_N"/>
</dbReference>
<feature type="site" description="Important for catalytic activity" evidence="13">
    <location>
        <position position="36"/>
    </location>
</feature>
<evidence type="ECO:0000256" key="1">
    <source>
        <dbReference type="ARBA" id="ARBA00007131"/>
    </source>
</evidence>
<dbReference type="InterPro" id="IPR005478">
    <property type="entry name" value="Transketolase_bac-like"/>
</dbReference>
<feature type="binding site" evidence="11">
    <location>
        <position position="76"/>
    </location>
    <ligand>
        <name>thiamine diphosphate</name>
        <dbReference type="ChEBI" id="CHEBI:58937"/>
    </ligand>
</feature>
<comment type="caution">
    <text evidence="16">The sequence shown here is derived from an EMBL/GenBank/DDBJ whole genome shotgun (WGS) entry which is preliminary data.</text>
</comment>
<dbReference type="AlphaFoldDB" id="A0A5M6I4G4"/>
<keyword evidence="17" id="KW-1185">Reference proteome</keyword>
<feature type="binding site" evidence="10">
    <location>
        <position position="469"/>
    </location>
    <ligand>
        <name>substrate</name>
    </ligand>
</feature>
<dbReference type="GO" id="GO:0005829">
    <property type="term" value="C:cytosol"/>
    <property type="evidence" value="ECO:0007669"/>
    <property type="project" value="TreeGrafter"/>
</dbReference>
<evidence type="ECO:0000313" key="16">
    <source>
        <dbReference type="EMBL" id="KAA5603062.1"/>
    </source>
</evidence>
<evidence type="ECO:0000256" key="6">
    <source>
        <dbReference type="ARBA" id="ARBA00023052"/>
    </source>
</evidence>
<feature type="site" description="Important for catalytic activity" evidence="13">
    <location>
        <position position="270"/>
    </location>
</feature>
<dbReference type="InterPro" id="IPR009014">
    <property type="entry name" value="Transketo_C/PFOR_II"/>
</dbReference>
<evidence type="ECO:0000256" key="12">
    <source>
        <dbReference type="PIRSR" id="PIRSR605478-4"/>
    </source>
</evidence>
<dbReference type="FunFam" id="3.40.50.970:FF:000003">
    <property type="entry name" value="Transketolase"/>
    <property type="match status" value="1"/>
</dbReference>
<dbReference type="EMBL" id="VWPL01000003">
    <property type="protein sequence ID" value="KAA5603062.1"/>
    <property type="molecule type" value="Genomic_DNA"/>
</dbReference>
<sequence length="672" mass="71546">MNQIQKITADASLSWPVTAALRALAIDAVEAAKSGHPGAPMGMAEMAAVLWRQHLRHDPADPKWPDRDRFVLSNGHASMLVYALLHLTGYDLPMSEIKRFRQLHSKTAGHPEVGVTVGVETTTGPLGQGFANAVGMAIAEKTLAAQFNRPGHTIVDHRTFVFLGDGCLMEGISHEAASLAGRLKLGKLVALYDDNGISIDGKVEEWFADDTPARFEAYGWNVVRNVDGHHPGAIDAAISASLQTGKPSLICCKTVIGRGAPTKQGTENSHGAPLGPEEAAQAKAAFGWSHPPFEVPADVYAMWDQRARGAGLHADWTARFEAYRQAFPELAAEFERRVAGDLPKSFTEAAARAVTEAKAAGNVASRKAGQVVLSAFAPDFPELLGGSADLTHSNLTNFKGTLPITRDEAGNTILFGVREFGMSAIANGIALHGGFIPFVATFLVFSDYARNAIRMSALMGQRVVYVFTHDSIALGEDGPTHQPVEHVESLRLIPNLDVWRPADAVETAYAWRAALARRDGPTAIILSRQTLPAQPRDAATETAIANGGYVLSEPATAPAAVLVATGSEVALAVAARDLLAAANVPVRVVSIPCREAFERLAPADQAKVIDRAVPHVAVEAGATRGWRALVGFAGEVVGLDRFGESGPEKDLLAHFGFTPQRVADTVKTVLSR</sequence>
<feature type="binding site" evidence="10">
    <location>
        <position position="36"/>
    </location>
    <ligand>
        <name>substrate</name>
    </ligand>
</feature>
<dbReference type="InterPro" id="IPR033247">
    <property type="entry name" value="Transketolase_fam"/>
</dbReference>
<dbReference type="GO" id="GO:0046872">
    <property type="term" value="F:metal ion binding"/>
    <property type="evidence" value="ECO:0007669"/>
    <property type="project" value="UniProtKB-KW"/>
</dbReference>
<feature type="binding site" evidence="10">
    <location>
        <position position="270"/>
    </location>
    <ligand>
        <name>substrate</name>
    </ligand>
</feature>
<dbReference type="InterPro" id="IPR005475">
    <property type="entry name" value="Transketolase-like_Pyr-bd"/>
</dbReference>
<dbReference type="OrthoDB" id="8732661at2"/>
<feature type="domain" description="Transketolase-like pyrimidine-binding" evidence="15">
    <location>
        <begin position="363"/>
        <end position="533"/>
    </location>
</feature>
<dbReference type="InterPro" id="IPR029061">
    <property type="entry name" value="THDP-binding"/>
</dbReference>
<dbReference type="Pfam" id="PF02779">
    <property type="entry name" value="Transket_pyr"/>
    <property type="match status" value="1"/>
</dbReference>
<evidence type="ECO:0000256" key="5">
    <source>
        <dbReference type="ARBA" id="ARBA00022842"/>
    </source>
</evidence>
<keyword evidence="14" id="KW-0812">Transmembrane</keyword>
<dbReference type="SUPFAM" id="SSF52518">
    <property type="entry name" value="Thiamin diphosphate-binding fold (THDP-binding)"/>
    <property type="match status" value="2"/>
</dbReference>
<feature type="binding site" evidence="12">
    <location>
        <position position="197"/>
    </location>
    <ligand>
        <name>Mg(2+)</name>
        <dbReference type="ChEBI" id="CHEBI:18420"/>
    </ligand>
</feature>
<proteinExistence type="inferred from homology"/>
<gene>
    <name evidence="16" type="primary">tkt</name>
    <name evidence="16" type="ORF">F1193_02195</name>
</gene>
<feature type="binding site" evidence="10">
    <location>
        <position position="393"/>
    </location>
    <ligand>
        <name>substrate</name>
    </ligand>
</feature>
<feature type="binding site" evidence="11">
    <location>
        <position position="166"/>
    </location>
    <ligand>
        <name>thiamine diphosphate</name>
        <dbReference type="ChEBI" id="CHEBI:58937"/>
    </ligand>
</feature>
<dbReference type="Proteomes" id="UP000323886">
    <property type="component" value="Unassembled WGS sequence"/>
</dbReference>
<feature type="binding site" evidence="10">
    <location>
        <position position="528"/>
    </location>
    <ligand>
        <name>substrate</name>
    </ligand>
</feature>
<keyword evidence="3 16" id="KW-0808">Transferase</keyword>
<evidence type="ECO:0000313" key="17">
    <source>
        <dbReference type="Proteomes" id="UP000323886"/>
    </source>
</evidence>
<feature type="binding site" evidence="11">
    <location>
        <begin position="124"/>
        <end position="126"/>
    </location>
    <ligand>
        <name>thiamine diphosphate</name>
        <dbReference type="ChEBI" id="CHEBI:58937"/>
    </ligand>
</feature>
<dbReference type="InterPro" id="IPR049557">
    <property type="entry name" value="Transketolase_CS"/>
</dbReference>
<evidence type="ECO:0000256" key="4">
    <source>
        <dbReference type="ARBA" id="ARBA00022723"/>
    </source>
</evidence>
<feature type="binding site" evidence="11">
    <location>
        <position position="270"/>
    </location>
    <ligand>
        <name>thiamine diphosphate</name>
        <dbReference type="ChEBI" id="CHEBI:58937"/>
    </ligand>
</feature>
<evidence type="ECO:0000259" key="15">
    <source>
        <dbReference type="SMART" id="SM00861"/>
    </source>
</evidence>
<dbReference type="GO" id="GO:0004802">
    <property type="term" value="F:transketolase activity"/>
    <property type="evidence" value="ECO:0007669"/>
    <property type="project" value="UniProtKB-UniRule"/>
</dbReference>
<dbReference type="CDD" id="cd02012">
    <property type="entry name" value="TPP_TK"/>
    <property type="match status" value="1"/>
</dbReference>
<feature type="binding site" evidence="10">
    <location>
        <position position="477"/>
    </location>
    <ligand>
        <name>substrate</name>
    </ligand>
</feature>
<keyword evidence="14" id="KW-1133">Transmembrane helix</keyword>
<feature type="binding site" evidence="12">
    <location>
        <position position="195"/>
    </location>
    <ligand>
        <name>Mg(2+)</name>
        <dbReference type="ChEBI" id="CHEBI:18420"/>
    </ligand>
</feature>
<feature type="binding site" evidence="11">
    <location>
        <position position="445"/>
    </location>
    <ligand>
        <name>thiamine diphosphate</name>
        <dbReference type="ChEBI" id="CHEBI:58937"/>
    </ligand>
</feature>
<dbReference type="CDD" id="cd07033">
    <property type="entry name" value="TPP_PYR_DXS_TK_like"/>
    <property type="match status" value="1"/>
</dbReference>
<comment type="cofactor">
    <cofactor evidence="11">
        <name>thiamine diphosphate</name>
        <dbReference type="ChEBI" id="CHEBI:58937"/>
    </cofactor>
    <text evidence="11">Binds 1 thiamine pyrophosphate per subunit. During the reaction, the substrate forms a covalent intermediate with the cofactor.</text>
</comment>
<evidence type="ECO:0000256" key="10">
    <source>
        <dbReference type="PIRSR" id="PIRSR605478-2"/>
    </source>
</evidence>
<evidence type="ECO:0000256" key="11">
    <source>
        <dbReference type="PIRSR" id="PIRSR605478-3"/>
    </source>
</evidence>
<dbReference type="PANTHER" id="PTHR43522:SF2">
    <property type="entry name" value="TRANSKETOLASE 1-RELATED"/>
    <property type="match status" value="1"/>
</dbReference>
<feature type="binding site" evidence="10">
    <location>
        <position position="366"/>
    </location>
    <ligand>
        <name>substrate</name>
    </ligand>
</feature>
<evidence type="ECO:0000256" key="9">
    <source>
        <dbReference type="PIRSR" id="PIRSR605478-1"/>
    </source>
</evidence>
<evidence type="ECO:0000256" key="8">
    <source>
        <dbReference type="NCBIfam" id="TIGR00232"/>
    </source>
</evidence>
<dbReference type="Pfam" id="PF22613">
    <property type="entry name" value="Transketolase_C_1"/>
    <property type="match status" value="1"/>
</dbReference>
<organism evidence="16 17">
    <name type="scientific">Blastochloris sulfoviridis</name>
    <dbReference type="NCBI Taxonomy" id="50712"/>
    <lineage>
        <taxon>Bacteria</taxon>
        <taxon>Pseudomonadati</taxon>
        <taxon>Pseudomonadota</taxon>
        <taxon>Alphaproteobacteria</taxon>
        <taxon>Hyphomicrobiales</taxon>
        <taxon>Blastochloridaceae</taxon>
        <taxon>Blastochloris</taxon>
    </lineage>
</organism>
<evidence type="ECO:0000256" key="13">
    <source>
        <dbReference type="PIRSR" id="PIRSR605478-5"/>
    </source>
</evidence>
<keyword evidence="14" id="KW-0472">Membrane</keyword>
<evidence type="ECO:0000256" key="3">
    <source>
        <dbReference type="ARBA" id="ARBA00022679"/>
    </source>
</evidence>
<dbReference type="RefSeq" id="WP_150096044.1">
    <property type="nucleotide sequence ID" value="NZ_VWPL01000003.1"/>
</dbReference>
<dbReference type="InterPro" id="IPR055152">
    <property type="entry name" value="Transketolase-like_C_2"/>
</dbReference>
<keyword evidence="5 12" id="KW-0460">Magnesium</keyword>
<dbReference type="Pfam" id="PF00456">
    <property type="entry name" value="Transketolase_N"/>
    <property type="match status" value="1"/>
</dbReference>
<dbReference type="NCBIfam" id="TIGR00232">
    <property type="entry name" value="tktlase_bact"/>
    <property type="match status" value="1"/>
</dbReference>
<dbReference type="PANTHER" id="PTHR43522">
    <property type="entry name" value="TRANSKETOLASE"/>
    <property type="match status" value="1"/>
</dbReference>
<keyword evidence="4 12" id="KW-0479">Metal-binding</keyword>
<dbReference type="FunFam" id="3.40.50.970:FF:000004">
    <property type="entry name" value="Transketolase"/>
    <property type="match status" value="1"/>
</dbReference>
<dbReference type="PROSITE" id="PS00801">
    <property type="entry name" value="TRANSKETOLASE_1"/>
    <property type="match status" value="1"/>
</dbReference>
<feature type="binding site" evidence="12">
    <location>
        <position position="165"/>
    </location>
    <ligand>
        <name>Mg(2+)</name>
        <dbReference type="ChEBI" id="CHEBI:18420"/>
    </ligand>
</feature>
<evidence type="ECO:0000256" key="2">
    <source>
        <dbReference type="ARBA" id="ARBA00013152"/>
    </source>
</evidence>
<reference evidence="16 17" key="1">
    <citation type="submission" date="2019-09" db="EMBL/GenBank/DDBJ databases">
        <title>Draft Whole-Genome sequence of Blastochloris sulfoviridis DSM 729.</title>
        <authorList>
            <person name="Meyer T.E."/>
            <person name="Kyndt J.A."/>
        </authorList>
    </citation>
    <scope>NUCLEOTIDE SEQUENCE [LARGE SCALE GENOMIC DNA]</scope>
    <source>
        <strain evidence="16 17">DSM 729</strain>
    </source>
</reference>
<dbReference type="EC" id="2.2.1.1" evidence="2 8"/>
<comment type="catalytic activity">
    <reaction evidence="7">
        <text>D-sedoheptulose 7-phosphate + D-glyceraldehyde 3-phosphate = aldehydo-D-ribose 5-phosphate + D-xylulose 5-phosphate</text>
        <dbReference type="Rhea" id="RHEA:10508"/>
        <dbReference type="ChEBI" id="CHEBI:57483"/>
        <dbReference type="ChEBI" id="CHEBI:57737"/>
        <dbReference type="ChEBI" id="CHEBI:58273"/>
        <dbReference type="ChEBI" id="CHEBI:59776"/>
        <dbReference type="EC" id="2.2.1.1"/>
    </reaction>
</comment>
<name>A0A5M6I4G4_9HYPH</name>
<dbReference type="SUPFAM" id="SSF52922">
    <property type="entry name" value="TK C-terminal domain-like"/>
    <property type="match status" value="1"/>
</dbReference>
<comment type="similarity">
    <text evidence="1">Belongs to the transketolase family.</text>
</comment>
<dbReference type="Gene3D" id="3.40.50.920">
    <property type="match status" value="1"/>
</dbReference>
<dbReference type="Gene3D" id="3.40.50.970">
    <property type="match status" value="2"/>
</dbReference>
<dbReference type="GO" id="GO:0006098">
    <property type="term" value="P:pentose-phosphate shunt"/>
    <property type="evidence" value="ECO:0007669"/>
    <property type="project" value="TreeGrafter"/>
</dbReference>
<keyword evidence="6 11" id="KW-0786">Thiamine pyrophosphate</keyword>
<feature type="transmembrane region" description="Helical" evidence="14">
    <location>
        <begin position="424"/>
        <end position="445"/>
    </location>
</feature>
<feature type="active site" description="Proton donor" evidence="9">
    <location>
        <position position="419"/>
    </location>
</feature>
<protein>
    <recommendedName>
        <fullName evidence="2 8">Transketolase</fullName>
        <ecNumber evidence="2 8">2.2.1.1</ecNumber>
    </recommendedName>
</protein>
<feature type="binding site" evidence="11">
    <location>
        <position position="195"/>
    </location>
    <ligand>
        <name>thiamine diphosphate</name>
        <dbReference type="ChEBI" id="CHEBI:58937"/>
    </ligand>
</feature>
<comment type="cofactor">
    <cofactor evidence="12">
        <name>Mg(2+)</name>
        <dbReference type="ChEBI" id="CHEBI:18420"/>
    </cofactor>
    <text evidence="12">Binds 1 Mg(2+) ion per subunit. Can also utilize other divalent metal cations, such as Ca(2+), Mn(2+) and Co(2+).</text>
</comment>
<accession>A0A5M6I4G4</accession>
<feature type="binding site" evidence="10">
    <location>
        <position position="481"/>
    </location>
    <ligand>
        <name>substrate</name>
    </ligand>
</feature>